<feature type="transmembrane region" description="Helical" evidence="2">
    <location>
        <begin position="87"/>
        <end position="110"/>
    </location>
</feature>
<accession>A0A5B7XVU8</accession>
<feature type="transmembrane region" description="Helical" evidence="2">
    <location>
        <begin position="131"/>
        <end position="149"/>
    </location>
</feature>
<feature type="transmembrane region" description="Helical" evidence="2">
    <location>
        <begin position="27"/>
        <end position="47"/>
    </location>
</feature>
<protein>
    <recommendedName>
        <fullName evidence="5">Rho termination factor N-terminal domain-containing protein</fullName>
    </recommendedName>
</protein>
<evidence type="ECO:0000313" key="4">
    <source>
        <dbReference type="Proteomes" id="UP000305457"/>
    </source>
</evidence>
<evidence type="ECO:0000256" key="2">
    <source>
        <dbReference type="SAM" id="Phobius"/>
    </source>
</evidence>
<dbReference type="OrthoDB" id="395899at2"/>
<keyword evidence="2" id="KW-0812">Transmembrane</keyword>
<organism evidence="3 4">
    <name type="scientific">Mycoplasma nasistruthionis</name>
    <dbReference type="NCBI Taxonomy" id="353852"/>
    <lineage>
        <taxon>Bacteria</taxon>
        <taxon>Bacillati</taxon>
        <taxon>Mycoplasmatota</taxon>
        <taxon>Mollicutes</taxon>
        <taxon>Mycoplasmataceae</taxon>
        <taxon>Mycoplasma</taxon>
    </lineage>
</organism>
<reference evidence="3 4" key="1">
    <citation type="submission" date="2019-06" db="EMBL/GenBank/DDBJ databases">
        <title>Mycoplasma sp. 2F1A isolated from ostrich.</title>
        <authorList>
            <person name="Spergser J."/>
        </authorList>
    </citation>
    <scope>NUCLEOTIDE SEQUENCE [LARGE SCALE GENOMIC DNA]</scope>
    <source>
        <strain evidence="3 4">2F1A</strain>
    </source>
</reference>
<evidence type="ECO:0008006" key="5">
    <source>
        <dbReference type="Google" id="ProtNLM"/>
    </source>
</evidence>
<evidence type="ECO:0000256" key="1">
    <source>
        <dbReference type="SAM" id="MobiDB-lite"/>
    </source>
</evidence>
<keyword evidence="2" id="KW-0472">Membrane</keyword>
<sequence length="317" mass="36811">MIPFKKLTEYDNEAELSKVGKTTFRNWIILGFLSAFIIFSLYLGLIINSAVNANELREYGGYTANAFNTQIAPNDRTILQNVAQQQFIYSIITNLLLMFAIGYAIFTLGLGYYKSVQKQDYIHLQLTYVRVMFFIGLWNAIDLFQYIFFSKVRVIPFQSASNGYIINFIFEMLILSISIVSWIFVSHNIKKIWILFFNIKRKKQMEEFLKQAQKMQNDPNSFLNMMFGGQANSFNADAQPKTEQTEQETTQNPEATQVTETTDPQKEQQVKKLLELPNSQLFSIAEMLKISGYQDMQKTELANLIYEYSKQDTQNKE</sequence>
<feature type="transmembrane region" description="Helical" evidence="2">
    <location>
        <begin position="164"/>
        <end position="185"/>
    </location>
</feature>
<feature type="region of interest" description="Disordered" evidence="1">
    <location>
        <begin position="236"/>
        <end position="268"/>
    </location>
</feature>
<gene>
    <name evidence="3" type="ORF">FG904_02950</name>
</gene>
<name>A0A5B7XVU8_9MOLU</name>
<keyword evidence="2" id="KW-1133">Transmembrane helix</keyword>
<evidence type="ECO:0000313" key="3">
    <source>
        <dbReference type="EMBL" id="QCZ36946.1"/>
    </source>
</evidence>
<dbReference type="AlphaFoldDB" id="A0A5B7XVU8"/>
<dbReference type="RefSeq" id="WP_139592426.1">
    <property type="nucleotide sequence ID" value="NZ_CP040825.1"/>
</dbReference>
<dbReference type="KEGG" id="mnh:FG904_02950"/>
<proteinExistence type="predicted"/>
<dbReference type="Proteomes" id="UP000305457">
    <property type="component" value="Chromosome"/>
</dbReference>
<dbReference type="EMBL" id="CP040825">
    <property type="protein sequence ID" value="QCZ36946.1"/>
    <property type="molecule type" value="Genomic_DNA"/>
</dbReference>
<feature type="compositionally biased region" description="Low complexity" evidence="1">
    <location>
        <begin position="238"/>
        <end position="257"/>
    </location>
</feature>